<dbReference type="GO" id="GO:0016176">
    <property type="term" value="F:superoxide-generating NADPH oxidase activator activity"/>
    <property type="evidence" value="ECO:0007669"/>
    <property type="project" value="TreeGrafter"/>
</dbReference>
<dbReference type="SMART" id="SM00326">
    <property type="entry name" value="SH3"/>
    <property type="match status" value="1"/>
</dbReference>
<sequence>MPRPIRSRSVRGATPDNVAVAAKITDLEKRRGITNYYVYVTEVTLNNGSSYQIFRRYSQFDSLQVYLLARFPIEAGDIDEKDRVLPSLPGKIYFGRSAIREVAERRLPELNKYMTELLSLDPKISRDPDVRLFFSQTESDVLALENREKQGIVGSAHQTSLKPSLNSNGANKTSPRSKVKPFRPRPPVPRRPSKPPSIVKGPRAKVLYPFEARTEDELSLTAGTTVSLLHRVNQDWIEGRYNMKTGLFPAVYVDIIEDLDEDQEEGEDEWDDPEPVAVIRCHYSGGVRDIEVHPTFVEKPAYNELLTLVRQSLNRQDLVMNYLDREGDLIRIKDQDDVDLMIDQSQKKTLPRQLSRQLSSSLYVPWEVHATLEKDYSVYHVKVMSPRRPEQNLQPTSPVWHMPD</sequence>
<dbReference type="CDD" id="cd00174">
    <property type="entry name" value="SH3"/>
    <property type="match status" value="1"/>
</dbReference>
<dbReference type="SUPFAM" id="SSF64268">
    <property type="entry name" value="PX domain"/>
    <property type="match status" value="1"/>
</dbReference>
<dbReference type="InterPro" id="IPR001452">
    <property type="entry name" value="SH3_domain"/>
</dbReference>
<dbReference type="PANTHER" id="PTHR15706">
    <property type="entry name" value="SH3 MULTIPLE DOMAIN"/>
    <property type="match status" value="1"/>
</dbReference>
<dbReference type="SUPFAM" id="SSF54277">
    <property type="entry name" value="CAD &amp; PB1 domains"/>
    <property type="match status" value="1"/>
</dbReference>
<evidence type="ECO:0000256" key="1">
    <source>
        <dbReference type="ARBA" id="ARBA00022443"/>
    </source>
</evidence>
<dbReference type="InterPro" id="IPR051228">
    <property type="entry name" value="NADPH_Oxidase/PX-Domain"/>
</dbReference>
<dbReference type="SMART" id="SM00666">
    <property type="entry name" value="PB1"/>
    <property type="match status" value="1"/>
</dbReference>
<proteinExistence type="predicted"/>
<dbReference type="GeneID" id="109483455"/>
<dbReference type="SUPFAM" id="SSF50044">
    <property type="entry name" value="SH3-domain"/>
    <property type="match status" value="1"/>
</dbReference>
<dbReference type="PANTHER" id="PTHR15706:SF20">
    <property type="entry name" value="NEUTROPHIL CYTOSOL FACTOR 4"/>
    <property type="match status" value="1"/>
</dbReference>
<dbReference type="Gene3D" id="2.30.30.40">
    <property type="entry name" value="SH3 Domains"/>
    <property type="match status" value="1"/>
</dbReference>
<evidence type="ECO:0000256" key="3">
    <source>
        <dbReference type="SAM" id="MobiDB-lite"/>
    </source>
</evidence>
<dbReference type="KEGG" id="bbel:109483455"/>
<feature type="compositionally biased region" description="Polar residues" evidence="3">
    <location>
        <begin position="156"/>
        <end position="173"/>
    </location>
</feature>
<feature type="region of interest" description="Disordered" evidence="3">
    <location>
        <begin position="153"/>
        <end position="200"/>
    </location>
</feature>
<dbReference type="RefSeq" id="XP_019642053.1">
    <property type="nucleotide sequence ID" value="XM_019786494.1"/>
</dbReference>
<dbReference type="OrthoDB" id="10255964at2759"/>
<evidence type="ECO:0000259" key="4">
    <source>
        <dbReference type="PROSITE" id="PS50002"/>
    </source>
</evidence>
<evidence type="ECO:0000313" key="7">
    <source>
        <dbReference type="RefSeq" id="XP_019642053.1"/>
    </source>
</evidence>
<dbReference type="Pfam" id="PF14604">
    <property type="entry name" value="SH3_9"/>
    <property type="match status" value="1"/>
</dbReference>
<dbReference type="PROSITE" id="PS50195">
    <property type="entry name" value="PX"/>
    <property type="match status" value="1"/>
</dbReference>
<evidence type="ECO:0000313" key="6">
    <source>
        <dbReference type="Proteomes" id="UP000515135"/>
    </source>
</evidence>
<dbReference type="Pfam" id="PF00787">
    <property type="entry name" value="PX"/>
    <property type="match status" value="1"/>
</dbReference>
<dbReference type="InterPro" id="IPR034912">
    <property type="entry name" value="PX_p40phox"/>
</dbReference>
<dbReference type="PROSITE" id="PS50002">
    <property type="entry name" value="SH3"/>
    <property type="match status" value="1"/>
</dbReference>
<gene>
    <name evidence="7" type="primary">LOC109483455</name>
</gene>
<keyword evidence="1 2" id="KW-0728">SH3 domain</keyword>
<dbReference type="SMART" id="SM00312">
    <property type="entry name" value="PX"/>
    <property type="match status" value="1"/>
</dbReference>
<keyword evidence="6" id="KW-1185">Reference proteome</keyword>
<protein>
    <submittedName>
        <fullName evidence="7">Neutrophil cytosol factor 4-like isoform X1</fullName>
    </submittedName>
</protein>
<dbReference type="Pfam" id="PF00564">
    <property type="entry name" value="PB1"/>
    <property type="match status" value="1"/>
</dbReference>
<dbReference type="InterPro" id="IPR000270">
    <property type="entry name" value="PB1_dom"/>
</dbReference>
<dbReference type="CDD" id="cd06882">
    <property type="entry name" value="PX_p40phox"/>
    <property type="match status" value="1"/>
</dbReference>
<dbReference type="InterPro" id="IPR036028">
    <property type="entry name" value="SH3-like_dom_sf"/>
</dbReference>
<dbReference type="InterPro" id="IPR001683">
    <property type="entry name" value="PX_dom"/>
</dbReference>
<dbReference type="Gene3D" id="3.30.1520.10">
    <property type="entry name" value="Phox-like domain"/>
    <property type="match status" value="1"/>
</dbReference>
<feature type="domain" description="SH3" evidence="4">
    <location>
        <begin position="199"/>
        <end position="258"/>
    </location>
</feature>
<dbReference type="AlphaFoldDB" id="A0A6P4ZYM7"/>
<dbReference type="GO" id="GO:0005737">
    <property type="term" value="C:cytoplasm"/>
    <property type="evidence" value="ECO:0007669"/>
    <property type="project" value="TreeGrafter"/>
</dbReference>
<dbReference type="GO" id="GO:0043020">
    <property type="term" value="C:NADPH oxidase complex"/>
    <property type="evidence" value="ECO:0007669"/>
    <property type="project" value="TreeGrafter"/>
</dbReference>
<dbReference type="InterPro" id="IPR036871">
    <property type="entry name" value="PX_dom_sf"/>
</dbReference>
<dbReference type="GO" id="GO:0042554">
    <property type="term" value="P:superoxide anion generation"/>
    <property type="evidence" value="ECO:0007669"/>
    <property type="project" value="TreeGrafter"/>
</dbReference>
<evidence type="ECO:0000256" key="2">
    <source>
        <dbReference type="PROSITE-ProRule" id="PRU00192"/>
    </source>
</evidence>
<name>A0A6P4ZYM7_BRABE</name>
<dbReference type="Proteomes" id="UP000515135">
    <property type="component" value="Unplaced"/>
</dbReference>
<evidence type="ECO:0000259" key="5">
    <source>
        <dbReference type="PROSITE" id="PS50195"/>
    </source>
</evidence>
<reference evidence="7" key="1">
    <citation type="submission" date="2025-08" db="UniProtKB">
        <authorList>
            <consortium name="RefSeq"/>
        </authorList>
    </citation>
    <scope>IDENTIFICATION</scope>
    <source>
        <tissue evidence="7">Gonad</tissue>
    </source>
</reference>
<accession>A0A6P4ZYM7</accession>
<dbReference type="GO" id="GO:0035091">
    <property type="term" value="F:phosphatidylinositol binding"/>
    <property type="evidence" value="ECO:0007669"/>
    <property type="project" value="InterPro"/>
</dbReference>
<organism evidence="6 7">
    <name type="scientific">Branchiostoma belcheri</name>
    <name type="common">Amphioxus</name>
    <dbReference type="NCBI Taxonomy" id="7741"/>
    <lineage>
        <taxon>Eukaryota</taxon>
        <taxon>Metazoa</taxon>
        <taxon>Chordata</taxon>
        <taxon>Cephalochordata</taxon>
        <taxon>Leptocardii</taxon>
        <taxon>Amphioxiformes</taxon>
        <taxon>Branchiostomatidae</taxon>
        <taxon>Branchiostoma</taxon>
    </lineage>
</organism>
<feature type="domain" description="PX" evidence="5">
    <location>
        <begin position="17"/>
        <end position="141"/>
    </location>
</feature>
<dbReference type="Gene3D" id="3.10.20.90">
    <property type="entry name" value="Phosphatidylinositol 3-kinase Catalytic Subunit, Chain A, domain 1"/>
    <property type="match status" value="1"/>
</dbReference>